<feature type="compositionally biased region" description="Acidic residues" evidence="1">
    <location>
        <begin position="742"/>
        <end position="759"/>
    </location>
</feature>
<dbReference type="Proteomes" id="UP000030671">
    <property type="component" value="Unassembled WGS sequence"/>
</dbReference>
<gene>
    <name evidence="3" type="ORF">HETIRDRAFT_451550</name>
</gene>
<evidence type="ECO:0000313" key="3">
    <source>
        <dbReference type="EMBL" id="ETW81856.1"/>
    </source>
</evidence>
<keyword evidence="2" id="KW-1133">Transmembrane helix</keyword>
<dbReference type="GeneID" id="20676163"/>
<feature type="region of interest" description="Disordered" evidence="1">
    <location>
        <begin position="815"/>
        <end position="839"/>
    </location>
</feature>
<protein>
    <recommendedName>
        <fullName evidence="5">Transmembrane protein</fullName>
    </recommendedName>
</protein>
<evidence type="ECO:0000256" key="1">
    <source>
        <dbReference type="SAM" id="MobiDB-lite"/>
    </source>
</evidence>
<evidence type="ECO:0008006" key="5">
    <source>
        <dbReference type="Google" id="ProtNLM"/>
    </source>
</evidence>
<sequence length="1109" mass="120419">MLTDIFGLVVRLERPRTALEPERSGRNALHIAGFGVEDAVLGMNRGPDGTAARLFLFVPQRCKTPFYSDYSSSQRMVLVTSTSSTTDLVNTVAIDRQGLSLSWCLFLGFTMSLFIFVVYSIVSTAILARNPKSKARKLRPLSLSATHFTQVRSPTLFDTTIVFLSCYAPRLLPGVSHAVEKVQSVARLRVLSSPKSPALRPLTLPARHCQPVPSGIIANIVVIFLDNTSRTQHLASDCSCIVLGYFDGWVKTWGDASRSVVASISSRMLQLQPIIVQILEDSPLVIVWRGALFNPPVLASVPSSLFAILTFSFAQTMQLAVTQVRSARVSVLDSYASIEHLARKWSSAMLGHINEWIEIWGEPSLGLITFLASGPVQLLTGDAESYVLFQLLCSYMAYIFFAVPFFSEATPWVPDIIPTIIVTPPRLPHIVKSYPVDDEVDQTQLSHLGFISRAQMLAWFEEIVQISSMGVEAAVGEETQAVTKDNIYEQQSTSSTQPLTQRLCDLGTCILTVLIGLFVSVVQLATTVLRGPSLVCILVAAWAAKFCGGYYHLWVKAWGNAPAALSTLRSSSLNECFPLYTCSSMTSATDAMADSEPELDGLSAFSGFMRPSLACFDLASLASESDADDQSSDGSLASPLLTRPSSPESVTTVGEDVVVEQAKPKVLDHAPISVPLSDVELPRRSPVSALFTLPSTPRSLTPILEEEETEIEVQQVNDRASSPTPEPEEQFTCRFFRMSSWLEEEEDDEDDDEAPEGSDQDASPVPMPDHGSCQPSDMAPWPTHPATPGSVPDIQEVQRYQVPDRVLSWVPMSDFESPRAAPTAPSVSTVPSATPAASTTVIREEDRVLPQRAQYVTISVVKPVSGKRPSHRSLAPNSLSPPPTPVCLNIIQEEDEDESEGASKGDDQGPWTPDPIPVLALISPTGEEIANSHTDGDAVNWYPWRPLGSSSQDQVDEVTQVACSAVEGSVSVVDEIRCKGQHVPGSQQGCEAAVSEEIIRSASVLFGSPQSSSDTEFSSVIDFDSHPPSYWSDDTVLSITPSSLFMARSAQIVADLGHHVADVHWLCGFDLESQAPIVSRGIKSIVGDVVRAIGHAFRSVHTFLTRATV</sequence>
<organism evidence="3 4">
    <name type="scientific">Heterobasidion irregulare (strain TC 32-1)</name>
    <dbReference type="NCBI Taxonomy" id="747525"/>
    <lineage>
        <taxon>Eukaryota</taxon>
        <taxon>Fungi</taxon>
        <taxon>Dikarya</taxon>
        <taxon>Basidiomycota</taxon>
        <taxon>Agaricomycotina</taxon>
        <taxon>Agaricomycetes</taxon>
        <taxon>Russulales</taxon>
        <taxon>Bondarzewiaceae</taxon>
        <taxon>Heterobasidion</taxon>
        <taxon>Heterobasidion annosum species complex</taxon>
    </lineage>
</organism>
<feature type="transmembrane region" description="Helical" evidence="2">
    <location>
        <begin position="503"/>
        <end position="525"/>
    </location>
</feature>
<evidence type="ECO:0000256" key="2">
    <source>
        <dbReference type="SAM" id="Phobius"/>
    </source>
</evidence>
<accession>W4K9X0</accession>
<reference evidence="3 4" key="1">
    <citation type="journal article" date="2012" name="New Phytol.">
        <title>Insight into trade-off between wood decay and parasitism from the genome of a fungal forest pathogen.</title>
        <authorList>
            <person name="Olson A."/>
            <person name="Aerts A."/>
            <person name="Asiegbu F."/>
            <person name="Belbahri L."/>
            <person name="Bouzid O."/>
            <person name="Broberg A."/>
            <person name="Canback B."/>
            <person name="Coutinho P.M."/>
            <person name="Cullen D."/>
            <person name="Dalman K."/>
            <person name="Deflorio G."/>
            <person name="van Diepen L.T."/>
            <person name="Dunand C."/>
            <person name="Duplessis S."/>
            <person name="Durling M."/>
            <person name="Gonthier P."/>
            <person name="Grimwood J."/>
            <person name="Fossdal C.G."/>
            <person name="Hansson D."/>
            <person name="Henrissat B."/>
            <person name="Hietala A."/>
            <person name="Himmelstrand K."/>
            <person name="Hoffmeister D."/>
            <person name="Hogberg N."/>
            <person name="James T.Y."/>
            <person name="Karlsson M."/>
            <person name="Kohler A."/>
            <person name="Kues U."/>
            <person name="Lee Y.H."/>
            <person name="Lin Y.C."/>
            <person name="Lind M."/>
            <person name="Lindquist E."/>
            <person name="Lombard V."/>
            <person name="Lucas S."/>
            <person name="Lunden K."/>
            <person name="Morin E."/>
            <person name="Murat C."/>
            <person name="Park J."/>
            <person name="Raffaello T."/>
            <person name="Rouze P."/>
            <person name="Salamov A."/>
            <person name="Schmutz J."/>
            <person name="Solheim H."/>
            <person name="Stahlberg J."/>
            <person name="Velez H."/>
            <person name="de Vries R.P."/>
            <person name="Wiebenga A."/>
            <person name="Woodward S."/>
            <person name="Yakovlev I."/>
            <person name="Garbelotto M."/>
            <person name="Martin F."/>
            <person name="Grigoriev I.V."/>
            <person name="Stenlid J."/>
        </authorList>
    </citation>
    <scope>NUCLEOTIDE SEQUENCE [LARGE SCALE GENOMIC DNA]</scope>
    <source>
        <strain evidence="3 4">TC 32-1</strain>
    </source>
</reference>
<evidence type="ECO:0000313" key="4">
    <source>
        <dbReference type="Proteomes" id="UP000030671"/>
    </source>
</evidence>
<keyword evidence="2" id="KW-0812">Transmembrane</keyword>
<keyword evidence="2" id="KW-0472">Membrane</keyword>
<dbReference type="HOGENOM" id="CLU_282002_0_0_1"/>
<dbReference type="KEGG" id="hir:HETIRDRAFT_451550"/>
<keyword evidence="4" id="KW-1185">Reference proteome</keyword>
<feature type="transmembrane region" description="Helical" evidence="2">
    <location>
        <begin position="105"/>
        <end position="128"/>
    </location>
</feature>
<feature type="region of interest" description="Disordered" evidence="1">
    <location>
        <begin position="626"/>
        <end position="652"/>
    </location>
</feature>
<proteinExistence type="predicted"/>
<feature type="region of interest" description="Disordered" evidence="1">
    <location>
        <begin position="866"/>
        <end position="916"/>
    </location>
</feature>
<feature type="compositionally biased region" description="Polar residues" evidence="1">
    <location>
        <begin position="643"/>
        <end position="652"/>
    </location>
</feature>
<feature type="compositionally biased region" description="Low complexity" evidence="1">
    <location>
        <begin position="820"/>
        <end position="839"/>
    </location>
</feature>
<dbReference type="RefSeq" id="XP_009546450.1">
    <property type="nucleotide sequence ID" value="XM_009548155.1"/>
</dbReference>
<dbReference type="EMBL" id="KI925458">
    <property type="protein sequence ID" value="ETW81856.1"/>
    <property type="molecule type" value="Genomic_DNA"/>
</dbReference>
<dbReference type="AlphaFoldDB" id="W4K9X0"/>
<dbReference type="InParanoid" id="W4K9X0"/>
<name>W4K9X0_HETIT</name>
<feature type="region of interest" description="Disordered" evidence="1">
    <location>
        <begin position="710"/>
        <end position="792"/>
    </location>
</feature>